<dbReference type="PANTHER" id="PTHR14150:SF12">
    <property type="entry name" value="U3 SMALL NUCLEOLAR RNA-ASSOCIATED PROTEIN 14 HOMOLOG A"/>
    <property type="match status" value="1"/>
</dbReference>
<name>W2SKK1_NECAM</name>
<dbReference type="NCBIfam" id="NF002208">
    <property type="entry name" value="PRK01099.1-3"/>
    <property type="match status" value="1"/>
</dbReference>
<dbReference type="EMBL" id="KI669015">
    <property type="protein sequence ID" value="ETN70088.1"/>
    <property type="molecule type" value="Genomic_DNA"/>
</dbReference>
<dbReference type="Gene3D" id="3.90.940.10">
    <property type="match status" value="1"/>
</dbReference>
<dbReference type="PANTHER" id="PTHR14150">
    <property type="entry name" value="U3 SMALL NUCLEOLAR RNA-ASSOCIATED PROTEIN 14"/>
    <property type="match status" value="1"/>
</dbReference>
<keyword evidence="6" id="KW-0539">Nucleus</keyword>
<dbReference type="PROSITE" id="PS01111">
    <property type="entry name" value="RNA_POL_K_14KD"/>
    <property type="match status" value="1"/>
</dbReference>
<dbReference type="GO" id="GO:0003677">
    <property type="term" value="F:DNA binding"/>
    <property type="evidence" value="ECO:0007669"/>
    <property type="project" value="InterPro"/>
</dbReference>
<dbReference type="STRING" id="51031.W2SKK1"/>
<dbReference type="NCBIfam" id="NF002207">
    <property type="entry name" value="PRK01099.1-2"/>
    <property type="match status" value="1"/>
</dbReference>
<proteinExistence type="inferred from homology"/>
<dbReference type="PIRSF" id="PIRSF500154">
    <property type="entry name" value="RPB6"/>
    <property type="match status" value="1"/>
</dbReference>
<evidence type="ECO:0000256" key="6">
    <source>
        <dbReference type="ARBA" id="ARBA00023242"/>
    </source>
</evidence>
<evidence type="ECO:0000256" key="3">
    <source>
        <dbReference type="ARBA" id="ARBA00022478"/>
    </source>
</evidence>
<sequence>MSDDEIDEIKHEKLLASVLGKKEQATVRKSTAKISSDVLINSVKQSKVSTALAKKKLEEEKKEKAQVGASQTVAVPVHRQASERIRGAVGFIELKKDLKVWNDVVKSNRLADQLSFPLNEETMLATEKAADRAEAFKPKTDFEKKMMEMWTGSKNNMTNDTVYTEAEMEIIRAMDVKEAKERLNQMQKMRALISYREAKYRYAAKIKSKGYHRILKRQKRKQLIKEFDELLIRDPEAAKEKLIELENQRVIERGSLKHRARTKFQQDIVKYAGRDSRAKQVLEEHLRLGRDLKSKVPMESDDSDEEEEKDEEKKMSVSEMIKSAAVAAAKSDGTSCGPVEDGEEANKARIALFELRAKKRRELEAAKSRAAKKPVDSEPTFEQESDWTFVPSSAKAHSESVGEDEQNESSPSQEKNEVETCDAAEATLVNEESRSDDPSTTGKPESRKTKKMKKRKREKTIQKECTTKDIDELFDAAEEKVVEGLKEAAKKIRDEEETETSVPKEKRKKTAKLKKEQKKENEAVDISLDPKHFLQVETTNLSKVSSELVEKMDEFDEDQAHAVAEAFKDDDVIGDFEEDKEFIEEGERPKDVDLTLQGWGCWVGPGMTERKRRKQFVVKARQKKRKDMNRPGVIIKEVQETTISKLQPNTLPFPYTSVVDFETMVSQPIGKEWNPITVTEDLCKPAVITQGGRSIRPMKKEEVLAGKLVIDEELNMAIIDTLCDERRGMADDDDYQDMDNDDFVDDDVEDVDLEQGEDEQDDHRIDIISAEKGTASTDRVTTPFMTKYERARVLGTRALQIAMGAPVMVELEGETDPLEIARKELKHRRIPIIVRRYLPDGSFEDWSVDQLHVTDW</sequence>
<feature type="compositionally biased region" description="Basic and acidic residues" evidence="9">
    <location>
        <begin position="513"/>
        <end position="522"/>
    </location>
</feature>
<feature type="region of interest" description="Disordered" evidence="9">
    <location>
        <begin position="292"/>
        <end position="317"/>
    </location>
</feature>
<evidence type="ECO:0000256" key="8">
    <source>
        <dbReference type="ARBA" id="ARBA00030456"/>
    </source>
</evidence>
<keyword evidence="5" id="KW-0804">Transcription</keyword>
<keyword evidence="4" id="KW-0597">Phosphoprotein</keyword>
<dbReference type="AlphaFoldDB" id="W2SKK1"/>
<dbReference type="GO" id="GO:0006351">
    <property type="term" value="P:DNA-templated transcription"/>
    <property type="evidence" value="ECO:0007669"/>
    <property type="project" value="InterPro"/>
</dbReference>
<feature type="region of interest" description="Disordered" evidence="9">
    <location>
        <begin position="489"/>
        <end position="522"/>
    </location>
</feature>
<dbReference type="Pfam" id="PF04615">
    <property type="entry name" value="Utp14"/>
    <property type="match status" value="1"/>
</dbReference>
<keyword evidence="11" id="KW-1185">Reference proteome</keyword>
<dbReference type="CTD" id="25341080"/>
<dbReference type="GeneID" id="25341080"/>
<dbReference type="GO" id="GO:0003899">
    <property type="term" value="F:DNA-directed RNA polymerase activity"/>
    <property type="evidence" value="ECO:0007669"/>
    <property type="project" value="InterPro"/>
</dbReference>
<organism evidence="10 11">
    <name type="scientific">Necator americanus</name>
    <name type="common">Human hookworm</name>
    <dbReference type="NCBI Taxonomy" id="51031"/>
    <lineage>
        <taxon>Eukaryota</taxon>
        <taxon>Metazoa</taxon>
        <taxon>Ecdysozoa</taxon>
        <taxon>Nematoda</taxon>
        <taxon>Chromadorea</taxon>
        <taxon>Rhabditida</taxon>
        <taxon>Rhabditina</taxon>
        <taxon>Rhabditomorpha</taxon>
        <taxon>Strongyloidea</taxon>
        <taxon>Ancylostomatidae</taxon>
        <taxon>Bunostominae</taxon>
        <taxon>Necator</taxon>
    </lineage>
</organism>
<comment type="subcellular location">
    <subcellularLocation>
        <location evidence="1">Nucleus</location>
        <location evidence="1">Nucleolus</location>
    </subcellularLocation>
</comment>
<protein>
    <recommendedName>
        <fullName evidence="8">RPB6 homolog</fullName>
    </recommendedName>
</protein>
<dbReference type="InterPro" id="IPR036161">
    <property type="entry name" value="RPB6/omega-like_sf"/>
</dbReference>
<dbReference type="Pfam" id="PF01192">
    <property type="entry name" value="RNA_pol_Rpb6"/>
    <property type="match status" value="1"/>
</dbReference>
<evidence type="ECO:0000256" key="4">
    <source>
        <dbReference type="ARBA" id="ARBA00022553"/>
    </source>
</evidence>
<evidence type="ECO:0000256" key="5">
    <source>
        <dbReference type="ARBA" id="ARBA00023163"/>
    </source>
</evidence>
<feature type="compositionally biased region" description="Basic residues" evidence="9">
    <location>
        <begin position="448"/>
        <end position="458"/>
    </location>
</feature>
<feature type="region of interest" description="Disordered" evidence="9">
    <location>
        <begin position="325"/>
        <end position="344"/>
    </location>
</feature>
<dbReference type="PIRSF" id="PIRSF000778">
    <property type="entry name" value="RpoK/RPB6"/>
    <property type="match status" value="1"/>
</dbReference>
<keyword evidence="3" id="KW-0240">DNA-directed RNA polymerase</keyword>
<comment type="similarity">
    <text evidence="2">Belongs to the UTP14 family.</text>
</comment>
<dbReference type="GO" id="GO:0006364">
    <property type="term" value="P:rRNA processing"/>
    <property type="evidence" value="ECO:0007669"/>
    <property type="project" value="InterPro"/>
</dbReference>
<evidence type="ECO:0000256" key="1">
    <source>
        <dbReference type="ARBA" id="ARBA00004604"/>
    </source>
</evidence>
<dbReference type="InterPro" id="IPR006110">
    <property type="entry name" value="Pol_omega/Rpo6/RPB6"/>
</dbReference>
<dbReference type="OMA" id="EDHIKDY"/>
<dbReference type="OrthoDB" id="277439at2759"/>
<dbReference type="SUPFAM" id="SSF63562">
    <property type="entry name" value="RPB6/omega subunit-like"/>
    <property type="match status" value="1"/>
</dbReference>
<dbReference type="InterPro" id="IPR006111">
    <property type="entry name" value="Rpo6/Rpb6"/>
</dbReference>
<feature type="region of interest" description="Disordered" evidence="9">
    <location>
        <begin position="362"/>
        <end position="467"/>
    </location>
</feature>
<dbReference type="GO" id="GO:0000428">
    <property type="term" value="C:DNA-directed RNA polymerase complex"/>
    <property type="evidence" value="ECO:0007669"/>
    <property type="project" value="UniProtKB-KW"/>
</dbReference>
<dbReference type="KEGG" id="nai:NECAME_01036"/>
<dbReference type="InterPro" id="IPR020708">
    <property type="entry name" value="DNA-dir_RNA_polK_14-18kDa_CS"/>
</dbReference>
<dbReference type="GO" id="GO:0032040">
    <property type="term" value="C:small-subunit processome"/>
    <property type="evidence" value="ECO:0007669"/>
    <property type="project" value="InterPro"/>
</dbReference>
<evidence type="ECO:0000313" key="10">
    <source>
        <dbReference type="EMBL" id="ETN70088.1"/>
    </source>
</evidence>
<reference evidence="11" key="1">
    <citation type="journal article" date="2014" name="Nat. Genet.">
        <title>Genome of the human hookworm Necator americanus.</title>
        <authorList>
            <person name="Tang Y.T."/>
            <person name="Gao X."/>
            <person name="Rosa B.A."/>
            <person name="Abubucker S."/>
            <person name="Hallsworth-Pepin K."/>
            <person name="Martin J."/>
            <person name="Tyagi R."/>
            <person name="Heizer E."/>
            <person name="Zhang X."/>
            <person name="Bhonagiri-Palsikar V."/>
            <person name="Minx P."/>
            <person name="Warren W.C."/>
            <person name="Wang Q."/>
            <person name="Zhan B."/>
            <person name="Hotez P.J."/>
            <person name="Sternberg P.W."/>
            <person name="Dougall A."/>
            <person name="Gaze S.T."/>
            <person name="Mulvenna J."/>
            <person name="Sotillo J."/>
            <person name="Ranganathan S."/>
            <person name="Rabelo E.M."/>
            <person name="Wilson R.K."/>
            <person name="Felgner P.L."/>
            <person name="Bethony J."/>
            <person name="Hawdon J.M."/>
            <person name="Gasser R.B."/>
            <person name="Loukas A."/>
            <person name="Mitreva M."/>
        </authorList>
    </citation>
    <scope>NUCLEOTIDE SEQUENCE [LARGE SCALE GENOMIC DNA]</scope>
</reference>
<gene>
    <name evidence="10" type="ORF">NECAME_01036</name>
</gene>
<dbReference type="HAMAP" id="MF_00192">
    <property type="entry name" value="RNApol_arch_Rpo6"/>
    <property type="match status" value="1"/>
</dbReference>
<evidence type="ECO:0000313" key="11">
    <source>
        <dbReference type="Proteomes" id="UP000053676"/>
    </source>
</evidence>
<comment type="similarity">
    <text evidence="7">Belongs to the archaeal Rpo6/eukaryotic RPB6 RNA polymerase subunit family.</text>
</comment>
<dbReference type="InterPro" id="IPR006709">
    <property type="entry name" value="SSU_processome_Utp14"/>
</dbReference>
<evidence type="ECO:0000256" key="7">
    <source>
        <dbReference type="ARBA" id="ARBA00025773"/>
    </source>
</evidence>
<dbReference type="Proteomes" id="UP000053676">
    <property type="component" value="Unassembled WGS sequence"/>
</dbReference>
<feature type="compositionally biased region" description="Acidic residues" evidence="9">
    <location>
        <begin position="299"/>
        <end position="310"/>
    </location>
</feature>
<evidence type="ECO:0000256" key="2">
    <source>
        <dbReference type="ARBA" id="ARBA00007774"/>
    </source>
</evidence>
<evidence type="ECO:0000256" key="9">
    <source>
        <dbReference type="SAM" id="MobiDB-lite"/>
    </source>
</evidence>
<dbReference type="InterPro" id="IPR028363">
    <property type="entry name" value="RPB6"/>
</dbReference>
<accession>W2SKK1</accession>